<dbReference type="EMBL" id="JMKJ01000166">
    <property type="protein sequence ID" value="KGG51891.1"/>
    <property type="molecule type" value="Genomic_DNA"/>
</dbReference>
<accession>A0A098VW13</accession>
<evidence type="ECO:0000313" key="9">
    <source>
        <dbReference type="Proteomes" id="UP000029725"/>
    </source>
</evidence>
<dbReference type="PANTHER" id="PTHR10332:SF10">
    <property type="entry name" value="EQUILIBRATIVE NUCLEOSIDE TRANSPORTER 4"/>
    <property type="match status" value="1"/>
</dbReference>
<feature type="transmembrane region" description="Helical" evidence="7">
    <location>
        <begin position="283"/>
        <end position="304"/>
    </location>
</feature>
<evidence type="ECO:0000256" key="6">
    <source>
        <dbReference type="ARBA" id="ARBA00023136"/>
    </source>
</evidence>
<keyword evidence="9" id="KW-1185">Reference proteome</keyword>
<reference evidence="8 9" key="1">
    <citation type="submission" date="2014-04" db="EMBL/GenBank/DDBJ databases">
        <title>A new species of microsporidia sheds light on the evolution of extreme parasitism.</title>
        <authorList>
            <person name="Haag K.L."/>
            <person name="James T.Y."/>
            <person name="Larsson R."/>
            <person name="Schaer T.M."/>
            <person name="Refardt D."/>
            <person name="Pombert J.-F."/>
            <person name="Ebert D."/>
        </authorList>
    </citation>
    <scope>NUCLEOTIDE SEQUENCE [LARGE SCALE GENOMIC DNA]</scope>
    <source>
        <strain evidence="8 9">UGP3</strain>
        <tissue evidence="8">Spores</tissue>
    </source>
</reference>
<dbReference type="InterPro" id="IPR002259">
    <property type="entry name" value="Eqnu_transpt"/>
</dbReference>
<dbReference type="AlphaFoldDB" id="A0A098VW13"/>
<organism evidence="8 9">
    <name type="scientific">Mitosporidium daphniae</name>
    <dbReference type="NCBI Taxonomy" id="1485682"/>
    <lineage>
        <taxon>Eukaryota</taxon>
        <taxon>Fungi</taxon>
        <taxon>Fungi incertae sedis</taxon>
        <taxon>Microsporidia</taxon>
        <taxon>Mitosporidium</taxon>
    </lineage>
</organism>
<dbReference type="RefSeq" id="XP_013238318.1">
    <property type="nucleotide sequence ID" value="XM_013382864.1"/>
</dbReference>
<evidence type="ECO:0000256" key="1">
    <source>
        <dbReference type="ARBA" id="ARBA00004141"/>
    </source>
</evidence>
<dbReference type="GO" id="GO:0005886">
    <property type="term" value="C:plasma membrane"/>
    <property type="evidence" value="ECO:0007669"/>
    <property type="project" value="TreeGrafter"/>
</dbReference>
<feature type="transmembrane region" description="Helical" evidence="7">
    <location>
        <begin position="33"/>
        <end position="57"/>
    </location>
</feature>
<proteinExistence type="inferred from homology"/>
<evidence type="ECO:0000313" key="8">
    <source>
        <dbReference type="EMBL" id="KGG51891.1"/>
    </source>
</evidence>
<dbReference type="PANTHER" id="PTHR10332">
    <property type="entry name" value="EQUILIBRATIVE NUCLEOSIDE TRANSPORTER"/>
    <property type="match status" value="1"/>
</dbReference>
<feature type="transmembrane region" description="Helical" evidence="7">
    <location>
        <begin position="211"/>
        <end position="230"/>
    </location>
</feature>
<dbReference type="Proteomes" id="UP000029725">
    <property type="component" value="Unassembled WGS sequence"/>
</dbReference>
<comment type="similarity">
    <text evidence="2">Belongs to the SLC29A/ENT transporter (TC 2.A.57) family.</text>
</comment>
<keyword evidence="6 7" id="KW-0472">Membrane</keyword>
<feature type="transmembrane region" description="Helical" evidence="7">
    <location>
        <begin position="242"/>
        <end position="263"/>
    </location>
</feature>
<dbReference type="OrthoDB" id="10261753at2759"/>
<feature type="transmembrane region" description="Helical" evidence="7">
    <location>
        <begin position="170"/>
        <end position="191"/>
    </location>
</feature>
<evidence type="ECO:0008006" key="10">
    <source>
        <dbReference type="Google" id="ProtNLM"/>
    </source>
</evidence>
<evidence type="ECO:0000256" key="2">
    <source>
        <dbReference type="ARBA" id="ARBA00007965"/>
    </source>
</evidence>
<comment type="caution">
    <text evidence="8">The sequence shown here is derived from an EMBL/GenBank/DDBJ whole genome shotgun (WGS) entry which is preliminary data.</text>
</comment>
<name>A0A098VW13_9MICR</name>
<protein>
    <recommendedName>
        <fullName evidence="10">Nucleoside transporter</fullName>
    </recommendedName>
</protein>
<feature type="transmembrane region" description="Helical" evidence="7">
    <location>
        <begin position="7"/>
        <end position="27"/>
    </location>
</feature>
<dbReference type="VEuPathDB" id="MicrosporidiaDB:DI09_24p120"/>
<comment type="subcellular location">
    <subcellularLocation>
        <location evidence="1">Membrane</location>
        <topology evidence="1">Multi-pass membrane protein</topology>
    </subcellularLocation>
</comment>
<evidence type="ECO:0000256" key="5">
    <source>
        <dbReference type="ARBA" id="ARBA00022989"/>
    </source>
</evidence>
<dbReference type="HOGENOM" id="CLU_778635_0_0_1"/>
<keyword evidence="3" id="KW-0813">Transport</keyword>
<feature type="transmembrane region" description="Helical" evidence="7">
    <location>
        <begin position="325"/>
        <end position="346"/>
    </location>
</feature>
<dbReference type="GO" id="GO:0005337">
    <property type="term" value="F:nucleoside transmembrane transporter activity"/>
    <property type="evidence" value="ECO:0007669"/>
    <property type="project" value="InterPro"/>
</dbReference>
<dbReference type="Pfam" id="PF01733">
    <property type="entry name" value="Nucleoside_tran"/>
    <property type="match status" value="1"/>
</dbReference>
<evidence type="ECO:0000256" key="7">
    <source>
        <dbReference type="SAM" id="Phobius"/>
    </source>
</evidence>
<evidence type="ECO:0000256" key="4">
    <source>
        <dbReference type="ARBA" id="ARBA00022692"/>
    </source>
</evidence>
<dbReference type="GeneID" id="25259204"/>
<keyword evidence="5 7" id="KW-1133">Transmembrane helix</keyword>
<sequence length="356" mass="39249">MSPFSLVISSSIGTVICFVLLFLLSIVDIPSVPLFMTISIIVSGASSFFALTAYLGVFRFISDLPSNSYVRMMSIGFGVASVLTSGMRLGSALLFPRTPGSPSHSDASFYFILATIVCTLATISFYYIRNSVERLSNSKKQAKDQAENSSSIAAYSKADDVPLKSLLGKVWWKFFCLFIVSFQIALVVPNILYLTASSSPSQNILVSEQVFPLFCLFIMSIFDFAGRLALKWRFFSNIPTSFWSSIAIFRFFLVGLLLSGNISPILSPNLKFSMLPSLYASDFLYFVLIFLFGCSSGSITTVMLMKIPPSFESAKSRKRVTTWMVGIQSLGFLTGTFMSFGLKYLLYASALNMGEI</sequence>
<evidence type="ECO:0000256" key="3">
    <source>
        <dbReference type="ARBA" id="ARBA00022448"/>
    </source>
</evidence>
<gene>
    <name evidence="8" type="ORF">DI09_24p120</name>
</gene>
<keyword evidence="4 7" id="KW-0812">Transmembrane</keyword>
<feature type="transmembrane region" description="Helical" evidence="7">
    <location>
        <begin position="69"/>
        <end position="87"/>
    </location>
</feature>
<feature type="transmembrane region" description="Helical" evidence="7">
    <location>
        <begin position="107"/>
        <end position="128"/>
    </location>
</feature>